<dbReference type="EMBL" id="GBXM01005508">
    <property type="protein sequence ID" value="JAI03070.1"/>
    <property type="molecule type" value="Transcribed_RNA"/>
</dbReference>
<sequence length="125" mass="14624">MKGYRKFSTQLDCIQFWLLLRGSFEKIFFLVLVGIPIYSSQCRRGNNNVSIEIPKDTPKIILEKSFEYVYMQFSPYELRACIQLCVYCSHRALVAMISCSFTSVWMLNIFLEQLSNLWNQVEAAV</sequence>
<reference evidence="1" key="1">
    <citation type="submission" date="2014-11" db="EMBL/GenBank/DDBJ databases">
        <authorList>
            <person name="Amaro Gonzalez C."/>
        </authorList>
    </citation>
    <scope>NUCLEOTIDE SEQUENCE</scope>
</reference>
<name>A0A0E9XK75_ANGAN</name>
<dbReference type="AlphaFoldDB" id="A0A0E9XK75"/>
<accession>A0A0E9XK75</accession>
<protein>
    <submittedName>
        <fullName evidence="1">Uncharacterized protein</fullName>
    </submittedName>
</protein>
<proteinExistence type="predicted"/>
<reference evidence="1" key="2">
    <citation type="journal article" date="2015" name="Fish Shellfish Immunol.">
        <title>Early steps in the European eel (Anguilla anguilla)-Vibrio vulnificus interaction in the gills: Role of the RtxA13 toxin.</title>
        <authorList>
            <person name="Callol A."/>
            <person name="Pajuelo D."/>
            <person name="Ebbesson L."/>
            <person name="Teles M."/>
            <person name="MacKenzie S."/>
            <person name="Amaro C."/>
        </authorList>
    </citation>
    <scope>NUCLEOTIDE SEQUENCE</scope>
</reference>
<evidence type="ECO:0000313" key="1">
    <source>
        <dbReference type="EMBL" id="JAI03070.1"/>
    </source>
</evidence>
<organism evidence="1">
    <name type="scientific">Anguilla anguilla</name>
    <name type="common">European freshwater eel</name>
    <name type="synonym">Muraena anguilla</name>
    <dbReference type="NCBI Taxonomy" id="7936"/>
    <lineage>
        <taxon>Eukaryota</taxon>
        <taxon>Metazoa</taxon>
        <taxon>Chordata</taxon>
        <taxon>Craniata</taxon>
        <taxon>Vertebrata</taxon>
        <taxon>Euteleostomi</taxon>
        <taxon>Actinopterygii</taxon>
        <taxon>Neopterygii</taxon>
        <taxon>Teleostei</taxon>
        <taxon>Anguilliformes</taxon>
        <taxon>Anguillidae</taxon>
        <taxon>Anguilla</taxon>
    </lineage>
</organism>